<evidence type="ECO:0000256" key="1">
    <source>
        <dbReference type="ARBA" id="ARBA00022485"/>
    </source>
</evidence>
<feature type="binding site" evidence="4">
    <location>
        <position position="25"/>
    </location>
    <ligand>
        <name>[4Fe-4S] cluster</name>
        <dbReference type="ChEBI" id="CHEBI:49883"/>
        <label>1</label>
    </ligand>
</feature>
<sequence length="381" mass="41894">MRESLGELKLNTVCVEAQCPNIGECWNGGGGAGGEGDGIATATIMVLGDTCTRGCRFCAVKTSNKPPPPDPMEPLNTALAVASWGVDYVVLTSVDRDDLPDGGSGHFAQTELKPGILVECLTSDFRGDLEAVSSLADSNLDVFAHNIETVRSLQRIVRDPRAGCTNLIKMFSDVYHIRDHSFDQKQNVTVYLINIGLFLLAGQLSFPSTWMSSVCMTRYEQSLAVLKHAKICKEGMITKSSIMLGLGETDEEVKQAMIDLRAVGVDILTLGQYLQPTEKHLTVREYVMPEKFQFWKEYGESLGFCYVASGPLVRSSYRAGELFVENLVIYYPVFVPRIFHDSYCEVLIIIYGGAGILVTLIVKFSDIGVPEILQTREHVIG</sequence>
<keyword evidence="1 4" id="KW-0004">4Fe-4S</keyword>
<keyword evidence="4" id="KW-0479">Metal-binding</keyword>
<keyword evidence="4" id="KW-0949">S-adenosyl-L-methionine</keyword>
<dbReference type="GO" id="GO:0009249">
    <property type="term" value="P:protein lipoylation"/>
    <property type="evidence" value="ECO:0007669"/>
    <property type="project" value="UniProtKB-UniRule"/>
</dbReference>
<dbReference type="PIRSF" id="PIRSF005963">
    <property type="entry name" value="Lipoyl_synth"/>
    <property type="match status" value="1"/>
</dbReference>
<evidence type="ECO:0000256" key="4">
    <source>
        <dbReference type="HAMAP-Rule" id="MF_03123"/>
    </source>
</evidence>
<dbReference type="Pfam" id="PF04055">
    <property type="entry name" value="Radical_SAM"/>
    <property type="match status" value="1"/>
</dbReference>
<feature type="binding site" evidence="4">
    <location>
        <position position="58"/>
    </location>
    <ligand>
        <name>[4Fe-4S] cluster</name>
        <dbReference type="ChEBI" id="CHEBI:49883"/>
        <label>2</label>
        <note>4Fe-4S-S-AdoMet</note>
    </ligand>
</feature>
<dbReference type="PROSITE" id="PS51918">
    <property type="entry name" value="RADICAL_SAM"/>
    <property type="match status" value="1"/>
</dbReference>
<feature type="binding site" evidence="4">
    <location>
        <position position="19"/>
    </location>
    <ligand>
        <name>[4Fe-4S] cluster</name>
        <dbReference type="ChEBI" id="CHEBI:49883"/>
        <label>1</label>
    </ligand>
</feature>
<dbReference type="HAMAP" id="MF_00206">
    <property type="entry name" value="Lipoyl_synth"/>
    <property type="match status" value="1"/>
</dbReference>
<accession>M8D857</accession>
<feature type="binding site" evidence="4">
    <location>
        <position position="14"/>
    </location>
    <ligand>
        <name>[4Fe-4S] cluster</name>
        <dbReference type="ChEBI" id="CHEBI:49883"/>
        <label>1</label>
    </ligand>
</feature>
<dbReference type="InterPro" id="IPR003698">
    <property type="entry name" value="Lipoyl_synth"/>
</dbReference>
<dbReference type="EC" id="2.8.1.8" evidence="4"/>
<dbReference type="InterPro" id="IPR058240">
    <property type="entry name" value="rSAM_sf"/>
</dbReference>
<dbReference type="PANTHER" id="PTHR10949">
    <property type="entry name" value="LIPOYL SYNTHASE"/>
    <property type="match status" value="1"/>
</dbReference>
<protein>
    <recommendedName>
        <fullName evidence="4">Lipoyl synthase, mitochondrial</fullName>
        <ecNumber evidence="4">2.8.1.8</ecNumber>
    </recommendedName>
    <alternativeName>
        <fullName evidence="4">Lipoate synthase</fullName>
        <shortName evidence="4">LS</shortName>
        <shortName evidence="4">Lip-syn</shortName>
    </alternativeName>
    <alternativeName>
        <fullName evidence="4">Lipoic acid synthase</fullName>
    </alternativeName>
</protein>
<dbReference type="GO" id="GO:0051539">
    <property type="term" value="F:4 iron, 4 sulfur cluster binding"/>
    <property type="evidence" value="ECO:0007669"/>
    <property type="project" value="UniProtKB-UniRule"/>
</dbReference>
<comment type="similarity">
    <text evidence="4">Belongs to the radical SAM superfamily. Lipoyl synthase family.</text>
</comment>
<evidence type="ECO:0000256" key="2">
    <source>
        <dbReference type="ARBA" id="ARBA00022679"/>
    </source>
</evidence>
<dbReference type="PANTHER" id="PTHR10949:SF31">
    <property type="entry name" value="LIPOYL SYNTHASE 1, CHLOROPLASTIC"/>
    <property type="match status" value="1"/>
</dbReference>
<comment type="function">
    <text evidence="4">Catalyzes the radical-mediated insertion of two sulfur atoms into the C-6 and C-8 positions of the octanoyl moiety bound to the lipoyl domains of lipoate-dependent enzymes, thereby converting the octanoylated domains into lipoylated derivatives.</text>
</comment>
<name>M8D857_AEGTA</name>
<dbReference type="GO" id="GO:0005739">
    <property type="term" value="C:mitochondrion"/>
    <property type="evidence" value="ECO:0007669"/>
    <property type="project" value="UniProtKB-SubCell"/>
</dbReference>
<keyword evidence="4" id="KW-0411">Iron-sulfur</keyword>
<comment type="subcellular location">
    <subcellularLocation>
        <location evidence="4">Mitochondrion</location>
    </subcellularLocation>
</comment>
<keyword evidence="2 4" id="KW-0808">Transferase</keyword>
<dbReference type="InterPro" id="IPR007197">
    <property type="entry name" value="rSAM"/>
</dbReference>
<evidence type="ECO:0000313" key="5">
    <source>
        <dbReference type="EnsemblPlants" id="EMT32676"/>
    </source>
</evidence>
<dbReference type="UniPathway" id="UPA00538">
    <property type="reaction ID" value="UER00593"/>
</dbReference>
<feature type="binding site" evidence="4">
    <location>
        <position position="55"/>
    </location>
    <ligand>
        <name>[4Fe-4S] cluster</name>
        <dbReference type="ChEBI" id="CHEBI:49883"/>
        <label>2</label>
        <note>4Fe-4S-S-AdoMet</note>
    </ligand>
</feature>
<feature type="binding site" evidence="4">
    <location>
        <position position="51"/>
    </location>
    <ligand>
        <name>[4Fe-4S] cluster</name>
        <dbReference type="ChEBI" id="CHEBI:49883"/>
        <label>2</label>
        <note>4Fe-4S-S-AdoMet</note>
    </ligand>
</feature>
<dbReference type="EnsemblPlants" id="EMT32676">
    <property type="protein sequence ID" value="EMT32676"/>
    <property type="gene ID" value="F775_13862"/>
</dbReference>
<keyword evidence="4" id="KW-0496">Mitochondrion</keyword>
<dbReference type="SUPFAM" id="SSF102114">
    <property type="entry name" value="Radical SAM enzymes"/>
    <property type="match status" value="2"/>
</dbReference>
<evidence type="ECO:0000256" key="3">
    <source>
        <dbReference type="ARBA" id="ARBA00047326"/>
    </source>
</evidence>
<reference evidence="5" key="1">
    <citation type="submission" date="2015-06" db="UniProtKB">
        <authorList>
            <consortium name="EnsemblPlants"/>
        </authorList>
    </citation>
    <scope>IDENTIFICATION</scope>
</reference>
<comment type="cofactor">
    <cofactor evidence="4">
        <name>[4Fe-4S] cluster</name>
        <dbReference type="ChEBI" id="CHEBI:49883"/>
    </cofactor>
    <text evidence="4">Binds 2 [4Fe-4S] clusters per subunit. One cluster is coordinated with 3 cysteines and an exchangeable S-adenosyl-L-methionine.</text>
</comment>
<dbReference type="GO" id="GO:0016992">
    <property type="term" value="F:lipoate synthase activity"/>
    <property type="evidence" value="ECO:0007669"/>
    <property type="project" value="UniProtKB-UniRule"/>
</dbReference>
<dbReference type="InterPro" id="IPR006638">
    <property type="entry name" value="Elp3/MiaA/NifB-like_rSAM"/>
</dbReference>
<keyword evidence="4" id="KW-0408">Iron</keyword>
<dbReference type="SFLD" id="SFLDS00029">
    <property type="entry name" value="Radical_SAM"/>
    <property type="match status" value="1"/>
</dbReference>
<comment type="catalytic activity">
    <reaction evidence="3 4">
        <text>[[Fe-S] cluster scaffold protein carrying a second [4Fe-4S](2+) cluster] + N(6)-octanoyl-L-lysyl-[protein] + 2 oxidized [2Fe-2S]-[ferredoxin] + 2 S-adenosyl-L-methionine + 4 H(+) = [[Fe-S] cluster scaffold protein] + N(6)-[(R)-dihydrolipoyl]-L-lysyl-[protein] + 4 Fe(3+) + 2 hydrogen sulfide + 2 5'-deoxyadenosine + 2 L-methionine + 2 reduced [2Fe-2S]-[ferredoxin]</text>
        <dbReference type="Rhea" id="RHEA:16585"/>
        <dbReference type="Rhea" id="RHEA-COMP:9928"/>
        <dbReference type="Rhea" id="RHEA-COMP:10000"/>
        <dbReference type="Rhea" id="RHEA-COMP:10001"/>
        <dbReference type="Rhea" id="RHEA-COMP:10475"/>
        <dbReference type="Rhea" id="RHEA-COMP:14568"/>
        <dbReference type="Rhea" id="RHEA-COMP:14569"/>
        <dbReference type="ChEBI" id="CHEBI:15378"/>
        <dbReference type="ChEBI" id="CHEBI:17319"/>
        <dbReference type="ChEBI" id="CHEBI:29034"/>
        <dbReference type="ChEBI" id="CHEBI:29919"/>
        <dbReference type="ChEBI" id="CHEBI:33722"/>
        <dbReference type="ChEBI" id="CHEBI:33737"/>
        <dbReference type="ChEBI" id="CHEBI:33738"/>
        <dbReference type="ChEBI" id="CHEBI:57844"/>
        <dbReference type="ChEBI" id="CHEBI:59789"/>
        <dbReference type="ChEBI" id="CHEBI:78809"/>
        <dbReference type="ChEBI" id="CHEBI:83100"/>
        <dbReference type="EC" id="2.8.1.8"/>
    </reaction>
</comment>
<dbReference type="AlphaFoldDB" id="M8D857"/>
<dbReference type="SMART" id="SM00729">
    <property type="entry name" value="Elp3"/>
    <property type="match status" value="1"/>
</dbReference>
<dbReference type="GO" id="GO:0046872">
    <property type="term" value="F:metal ion binding"/>
    <property type="evidence" value="ECO:0007669"/>
    <property type="project" value="UniProtKB-KW"/>
</dbReference>
<proteinExistence type="inferred from homology"/>
<organism evidence="5">
    <name type="scientific">Aegilops tauschii</name>
    <name type="common">Tausch's goatgrass</name>
    <name type="synonym">Aegilops squarrosa</name>
    <dbReference type="NCBI Taxonomy" id="37682"/>
    <lineage>
        <taxon>Eukaryota</taxon>
        <taxon>Viridiplantae</taxon>
        <taxon>Streptophyta</taxon>
        <taxon>Embryophyta</taxon>
        <taxon>Tracheophyta</taxon>
        <taxon>Spermatophyta</taxon>
        <taxon>Magnoliopsida</taxon>
        <taxon>Liliopsida</taxon>
        <taxon>Poales</taxon>
        <taxon>Poaceae</taxon>
        <taxon>BOP clade</taxon>
        <taxon>Pooideae</taxon>
        <taxon>Triticodae</taxon>
        <taxon>Triticeae</taxon>
        <taxon>Triticinae</taxon>
        <taxon>Aegilops</taxon>
    </lineage>
</organism>
<comment type="pathway">
    <text evidence="4">Protein modification; protein lipoylation via endogenous pathway; protein N(6)-(lipoyl)lysine from octanoyl-[acyl-carrier-protein]: step 2/2.</text>
</comment>
<feature type="binding site" evidence="4">
    <location>
        <position position="316"/>
    </location>
    <ligand>
        <name>[4Fe-4S] cluster</name>
        <dbReference type="ChEBI" id="CHEBI:49883"/>
        <label>1</label>
    </ligand>
</feature>